<evidence type="ECO:0000313" key="3">
    <source>
        <dbReference type="RefSeq" id="XP_017859840.1"/>
    </source>
</evidence>
<name>A0ABM1NY04_DROAR</name>
<reference evidence="2" key="2">
    <citation type="journal article" date="2016" name="G3 (Bethesda)">
        <title>Genome Evolution in Three Species of Cactophilic Drosophila.</title>
        <authorList>
            <person name="Sanchez-Flores A."/>
            <person name="Penazola F."/>
            <person name="Carpinteyro-Ponce J."/>
            <person name="Nazario-Yepiz N."/>
            <person name="Abreu-Goodger C."/>
            <person name="Machado C.A."/>
            <person name="Markow T.A."/>
        </authorList>
    </citation>
    <scope>NUCLEOTIDE SEQUENCE [LARGE SCALE GENOMIC DNA]</scope>
</reference>
<keyword evidence="1" id="KW-0732">Signal</keyword>
<dbReference type="Proteomes" id="UP000694904">
    <property type="component" value="Chromosome 3"/>
</dbReference>
<feature type="signal peptide" evidence="1">
    <location>
        <begin position="1"/>
        <end position="21"/>
    </location>
</feature>
<evidence type="ECO:0000256" key="1">
    <source>
        <dbReference type="SAM" id="SignalP"/>
    </source>
</evidence>
<gene>
    <name evidence="3" type="primary">LOC108611617</name>
</gene>
<accession>A0ABM1NY04</accession>
<protein>
    <submittedName>
        <fullName evidence="3">Uncharacterized protein LOC108611617 isoform X1</fullName>
    </submittedName>
</protein>
<keyword evidence="2" id="KW-1185">Reference proteome</keyword>
<feature type="chain" id="PRO_5046258962" evidence="1">
    <location>
        <begin position="22"/>
        <end position="151"/>
    </location>
</feature>
<dbReference type="GeneID" id="108611617"/>
<evidence type="ECO:0000313" key="2">
    <source>
        <dbReference type="Proteomes" id="UP000694904"/>
    </source>
</evidence>
<sequence length="151" mass="16861">MKNIFWMSFLICSISVQLVNCLVCRNCVSPASCRYAKVVQCTNYAANVTSQYLATYHRNVLELNSSRFNCLALKYVYTKNTSVDYHLFACVHPDLDVCALQLKPEVSDWNRTRCIVCSGNNCNRNSSGKIGGALYTIVGTVCTLILSKTYG</sequence>
<proteinExistence type="predicted"/>
<reference evidence="3" key="3">
    <citation type="submission" date="2025-08" db="UniProtKB">
        <authorList>
            <consortium name="RefSeq"/>
        </authorList>
    </citation>
    <scope>IDENTIFICATION</scope>
    <source>
        <tissue evidence="3">Whole organism</tissue>
    </source>
</reference>
<organism evidence="2 3">
    <name type="scientific">Drosophila arizonae</name>
    <name type="common">Fruit fly</name>
    <dbReference type="NCBI Taxonomy" id="7263"/>
    <lineage>
        <taxon>Eukaryota</taxon>
        <taxon>Metazoa</taxon>
        <taxon>Ecdysozoa</taxon>
        <taxon>Arthropoda</taxon>
        <taxon>Hexapoda</taxon>
        <taxon>Insecta</taxon>
        <taxon>Pterygota</taxon>
        <taxon>Neoptera</taxon>
        <taxon>Endopterygota</taxon>
        <taxon>Diptera</taxon>
        <taxon>Brachycera</taxon>
        <taxon>Muscomorpha</taxon>
        <taxon>Ephydroidea</taxon>
        <taxon>Drosophilidae</taxon>
        <taxon>Drosophila</taxon>
    </lineage>
</organism>
<dbReference type="RefSeq" id="XP_017859840.1">
    <property type="nucleotide sequence ID" value="XM_018004351.1"/>
</dbReference>
<reference evidence="2" key="1">
    <citation type="journal article" date="1997" name="Nucleic Acids Res.">
        <title>tRNAscan-SE: a program for improved detection of transfer RNA genes in genomic sequence.</title>
        <authorList>
            <person name="Lowe T.M."/>
            <person name="Eddy S.R."/>
        </authorList>
    </citation>
    <scope>NUCLEOTIDE SEQUENCE [LARGE SCALE GENOMIC DNA]</scope>
</reference>